<keyword evidence="1" id="KW-0812">Transmembrane</keyword>
<dbReference type="GO" id="GO:0140359">
    <property type="term" value="F:ABC-type transporter activity"/>
    <property type="evidence" value="ECO:0007669"/>
    <property type="project" value="InterPro"/>
</dbReference>
<dbReference type="EMBL" id="PTIX01000002">
    <property type="protein sequence ID" value="PPK70189.1"/>
    <property type="molecule type" value="Genomic_DNA"/>
</dbReference>
<dbReference type="Proteomes" id="UP000239203">
    <property type="component" value="Unassembled WGS sequence"/>
</dbReference>
<name>A0A2S6GY82_9PSEU</name>
<comment type="caution">
    <text evidence="2">The sequence shown here is derived from an EMBL/GenBank/DDBJ whole genome shotgun (WGS) entry which is preliminary data.</text>
</comment>
<feature type="transmembrane region" description="Helical" evidence="1">
    <location>
        <begin position="81"/>
        <end position="109"/>
    </location>
</feature>
<evidence type="ECO:0000313" key="3">
    <source>
        <dbReference type="Proteomes" id="UP000239203"/>
    </source>
</evidence>
<dbReference type="PANTHER" id="PTHR37305">
    <property type="entry name" value="INTEGRAL MEMBRANE PROTEIN-RELATED"/>
    <property type="match status" value="1"/>
</dbReference>
<evidence type="ECO:0000256" key="1">
    <source>
        <dbReference type="SAM" id="Phobius"/>
    </source>
</evidence>
<feature type="transmembrane region" description="Helical" evidence="1">
    <location>
        <begin position="266"/>
        <end position="285"/>
    </location>
</feature>
<evidence type="ECO:0000313" key="2">
    <source>
        <dbReference type="EMBL" id="PPK70189.1"/>
    </source>
</evidence>
<feature type="transmembrane region" description="Helical" evidence="1">
    <location>
        <begin position="211"/>
        <end position="231"/>
    </location>
</feature>
<gene>
    <name evidence="2" type="ORF">CLV40_10299</name>
</gene>
<reference evidence="2 3" key="1">
    <citation type="submission" date="2018-02" db="EMBL/GenBank/DDBJ databases">
        <title>Genomic Encyclopedia of Archaeal and Bacterial Type Strains, Phase II (KMG-II): from individual species to whole genera.</title>
        <authorList>
            <person name="Goeker M."/>
        </authorList>
    </citation>
    <scope>NUCLEOTIDE SEQUENCE [LARGE SCALE GENOMIC DNA]</scope>
    <source>
        <strain evidence="2 3">YU 961-1</strain>
    </source>
</reference>
<keyword evidence="1" id="KW-0472">Membrane</keyword>
<dbReference type="GO" id="GO:0005886">
    <property type="term" value="C:plasma membrane"/>
    <property type="evidence" value="ECO:0007669"/>
    <property type="project" value="UniProtKB-SubCell"/>
</dbReference>
<dbReference type="OrthoDB" id="3217553at2"/>
<keyword evidence="1" id="KW-1133">Transmembrane helix</keyword>
<accession>A0A2S6GY82</accession>
<dbReference type="RefSeq" id="WP_104476990.1">
    <property type="nucleotide sequence ID" value="NZ_CP154825.1"/>
</dbReference>
<protein>
    <submittedName>
        <fullName evidence="2">ABC-2 type transport system permease protein</fullName>
    </submittedName>
</protein>
<feature type="transmembrane region" description="Helical" evidence="1">
    <location>
        <begin position="130"/>
        <end position="163"/>
    </location>
</feature>
<dbReference type="AlphaFoldDB" id="A0A2S6GY82"/>
<feature type="transmembrane region" description="Helical" evidence="1">
    <location>
        <begin position="183"/>
        <end position="204"/>
    </location>
</feature>
<organism evidence="2 3">
    <name type="scientific">Actinokineospora auranticolor</name>
    <dbReference type="NCBI Taxonomy" id="155976"/>
    <lineage>
        <taxon>Bacteria</taxon>
        <taxon>Bacillati</taxon>
        <taxon>Actinomycetota</taxon>
        <taxon>Actinomycetes</taxon>
        <taxon>Pseudonocardiales</taxon>
        <taxon>Pseudonocardiaceae</taxon>
        <taxon>Actinokineospora</taxon>
    </lineage>
</organism>
<proteinExistence type="predicted"/>
<dbReference type="Pfam" id="PF12679">
    <property type="entry name" value="ABC2_membrane_2"/>
    <property type="match status" value="1"/>
</dbReference>
<keyword evidence="3" id="KW-1185">Reference proteome</keyword>
<sequence length="289" mass="29590">MTAMTVGAEVGAPVRRAPLLRLFRSELRMILRRPRNIIGIGLLGLVPVVAGIGISIAASGSSSSDGDSVDGLAALVDGNGMLLPIFALVLALNMLLPLTGAMLAADALAGESAHGTLRGLLLAPVGRGRLLAVKAMGVATVVLLSIVLMAVTGLVTGLLLLGGDGMLSSSGTQLPFVDGLGRIGLTIVLLTVQIWALAAVALAVSAYTEHPLIVIVCSLGLLIVSGVLSAIPALDWLDPVLIISSWESIGEVVRDPLDWAPLGEGVLRAVCYMVIGISIAYGRMLSRDG</sequence>
<dbReference type="PANTHER" id="PTHR37305:SF1">
    <property type="entry name" value="MEMBRANE PROTEIN"/>
    <property type="match status" value="1"/>
</dbReference>
<feature type="transmembrane region" description="Helical" evidence="1">
    <location>
        <begin position="37"/>
        <end position="61"/>
    </location>
</feature>